<dbReference type="AlphaFoldDB" id="A0A3M8QAY4"/>
<sequence length="450" mass="49595">MKKALFALALVPVAALIAAPKFIAPQHQDALSDIVANINNAPGYSAELVATQTRWFGSNNTLLLTLDMAQFGYPTQEDTLQLELELDSQFGPILFADQGMFGLFNTQVSVAAPTLRNTLSWDEQQDFYRLSIMGDTIGNLKLMDVIPELRSLDNELTFRGYSGQGEITSDTIRYQGVAEDTQLSNGYTTIKAEDFGVSIDLDAGIETLLQGGFYGSEMTFTLNALEVNDRTKLSGLKVALSTAFDQKTALGNIGIGYFADAVTHQDITVSDLAVVTELNRLSNRFFLDYKAFTEDMLAQNTLNHDLYDPLLIFIQENIDTLLSENPEFNITEIRATFPQGRVSASVTSAIVGMENPTLNALLTPEYWLYHTVAKANIKVDAALLNNLVERFIANQTGVSASAPRVKERARMMIQPFVQQGFIRFVDGQAETQAVLENGQVDVYGTVFPLM</sequence>
<dbReference type="OrthoDB" id="6320601at2"/>
<dbReference type="RefSeq" id="WP_123094202.1">
    <property type="nucleotide sequence ID" value="NZ_RIZG01000001.1"/>
</dbReference>
<feature type="chain" id="PRO_5018135263" evidence="1">
    <location>
        <begin position="24"/>
        <end position="450"/>
    </location>
</feature>
<evidence type="ECO:0000313" key="3">
    <source>
        <dbReference type="Proteomes" id="UP000280507"/>
    </source>
</evidence>
<evidence type="ECO:0000256" key="1">
    <source>
        <dbReference type="SAM" id="SignalP"/>
    </source>
</evidence>
<dbReference type="Proteomes" id="UP000280507">
    <property type="component" value="Unassembled WGS sequence"/>
</dbReference>
<accession>A0A3M8QAY4</accession>
<dbReference type="InterPro" id="IPR010352">
    <property type="entry name" value="DUF945"/>
</dbReference>
<organism evidence="2 3">
    <name type="scientific">Marinomonas hwangdonensis</name>
    <dbReference type="NCBI Taxonomy" id="1053647"/>
    <lineage>
        <taxon>Bacteria</taxon>
        <taxon>Pseudomonadati</taxon>
        <taxon>Pseudomonadota</taxon>
        <taxon>Gammaproteobacteria</taxon>
        <taxon>Oceanospirillales</taxon>
        <taxon>Oceanospirillaceae</taxon>
        <taxon>Marinomonas</taxon>
    </lineage>
</organism>
<reference evidence="2 3" key="1">
    <citation type="journal article" date="2012" name="Int. J. Syst. Evol. Microbiol.">
        <title>Marinomonas hwangdonensis sp. nov., isolated from seawater.</title>
        <authorList>
            <person name="Jung Y.T."/>
            <person name="Oh T.K."/>
            <person name="Yoon J.H."/>
        </authorList>
    </citation>
    <scope>NUCLEOTIDE SEQUENCE [LARGE SCALE GENOMIC DNA]</scope>
    <source>
        <strain evidence="2 3">HDW-15</strain>
    </source>
</reference>
<keyword evidence="1" id="KW-0732">Signal</keyword>
<dbReference type="EMBL" id="RIZG01000001">
    <property type="protein sequence ID" value="RNF52861.1"/>
    <property type="molecule type" value="Genomic_DNA"/>
</dbReference>
<gene>
    <name evidence="2" type="ORF">EBI00_01795</name>
</gene>
<name>A0A3M8QAY4_9GAMM</name>
<keyword evidence="3" id="KW-1185">Reference proteome</keyword>
<comment type="caution">
    <text evidence="2">The sequence shown here is derived from an EMBL/GenBank/DDBJ whole genome shotgun (WGS) entry which is preliminary data.</text>
</comment>
<proteinExistence type="predicted"/>
<dbReference type="Pfam" id="PF06097">
    <property type="entry name" value="DUF945"/>
    <property type="match status" value="1"/>
</dbReference>
<feature type="signal peptide" evidence="1">
    <location>
        <begin position="1"/>
        <end position="23"/>
    </location>
</feature>
<protein>
    <submittedName>
        <fullName evidence="2">DUF945 family protein</fullName>
    </submittedName>
</protein>
<evidence type="ECO:0000313" key="2">
    <source>
        <dbReference type="EMBL" id="RNF52861.1"/>
    </source>
</evidence>